<proteinExistence type="predicted"/>
<sequence>MALGLDAAFSTCGGKVTWPRCVPGPRRQPGRRPCPPCRLPDPAQIASPECGHPSSQTPQPVSRVDESPLWATGPTVLVRVCSTIPGSLCKTLRNVKNCYVIPEVPPEKKNQVRCFMKRLSCWIKPILKLFTQNVLLFWDDTFLIVSLGFQ</sequence>
<evidence type="ECO:0000313" key="2">
    <source>
        <dbReference type="EMBL" id="MXQ95324.1"/>
    </source>
</evidence>
<dbReference type="EMBL" id="VBQZ03000132">
    <property type="protein sequence ID" value="MXQ95324.1"/>
    <property type="molecule type" value="Genomic_DNA"/>
</dbReference>
<keyword evidence="3" id="KW-1185">Reference proteome</keyword>
<accession>A0A6B0S4Q0</accession>
<protein>
    <submittedName>
        <fullName evidence="2">Uncharacterized protein</fullName>
    </submittedName>
</protein>
<gene>
    <name evidence="2" type="ORF">E5288_WYG005103</name>
</gene>
<feature type="region of interest" description="Disordered" evidence="1">
    <location>
        <begin position="45"/>
        <end position="66"/>
    </location>
</feature>
<evidence type="ECO:0000313" key="3">
    <source>
        <dbReference type="Proteomes" id="UP000322234"/>
    </source>
</evidence>
<name>A0A6B0S4Q0_9CETA</name>
<comment type="caution">
    <text evidence="2">The sequence shown here is derived from an EMBL/GenBank/DDBJ whole genome shotgun (WGS) entry which is preliminary data.</text>
</comment>
<reference evidence="2" key="1">
    <citation type="submission" date="2019-10" db="EMBL/GenBank/DDBJ databases">
        <title>The sequence and de novo assembly of the wild yak genome.</title>
        <authorList>
            <person name="Liu Y."/>
        </authorList>
    </citation>
    <scope>NUCLEOTIDE SEQUENCE [LARGE SCALE GENOMIC DNA]</scope>
    <source>
        <strain evidence="2">WY2019</strain>
    </source>
</reference>
<dbReference type="Proteomes" id="UP000322234">
    <property type="component" value="Unassembled WGS sequence"/>
</dbReference>
<evidence type="ECO:0000256" key="1">
    <source>
        <dbReference type="SAM" id="MobiDB-lite"/>
    </source>
</evidence>
<dbReference type="AlphaFoldDB" id="A0A6B0S4Q0"/>
<organism evidence="2 3">
    <name type="scientific">Bos mutus</name>
    <name type="common">wild yak</name>
    <dbReference type="NCBI Taxonomy" id="72004"/>
    <lineage>
        <taxon>Eukaryota</taxon>
        <taxon>Metazoa</taxon>
        <taxon>Chordata</taxon>
        <taxon>Craniata</taxon>
        <taxon>Vertebrata</taxon>
        <taxon>Euteleostomi</taxon>
        <taxon>Mammalia</taxon>
        <taxon>Eutheria</taxon>
        <taxon>Laurasiatheria</taxon>
        <taxon>Artiodactyla</taxon>
        <taxon>Ruminantia</taxon>
        <taxon>Pecora</taxon>
        <taxon>Bovidae</taxon>
        <taxon>Bovinae</taxon>
        <taxon>Bos</taxon>
    </lineage>
</organism>